<dbReference type="InterPro" id="IPR005467">
    <property type="entry name" value="His_kinase_dom"/>
</dbReference>
<feature type="coiled-coil region" evidence="13">
    <location>
        <begin position="112"/>
        <end position="181"/>
    </location>
</feature>
<dbReference type="STRING" id="1392998.ANME2D_02181"/>
<dbReference type="PRINTS" id="PR00344">
    <property type="entry name" value="BCTRLSENSOR"/>
</dbReference>
<evidence type="ECO:0000256" key="9">
    <source>
        <dbReference type="ARBA" id="ARBA00022840"/>
    </source>
</evidence>
<evidence type="ECO:0000256" key="3">
    <source>
        <dbReference type="ARBA" id="ARBA00012438"/>
    </source>
</evidence>
<dbReference type="SMART" id="SM00387">
    <property type="entry name" value="HATPase_c"/>
    <property type="match status" value="1"/>
</dbReference>
<evidence type="ECO:0000256" key="1">
    <source>
        <dbReference type="ARBA" id="ARBA00000085"/>
    </source>
</evidence>
<dbReference type="PROSITE" id="PS50109">
    <property type="entry name" value="HIS_KIN"/>
    <property type="match status" value="1"/>
</dbReference>
<dbReference type="EC" id="2.7.13.3" evidence="3"/>
<dbReference type="InterPro" id="IPR036890">
    <property type="entry name" value="HATPase_C_sf"/>
</dbReference>
<evidence type="ECO:0000256" key="8">
    <source>
        <dbReference type="ARBA" id="ARBA00022777"/>
    </source>
</evidence>
<keyword evidence="10" id="KW-1133">Transmembrane helix</keyword>
<dbReference type="OrthoDB" id="8127at2157"/>
<dbReference type="Gene3D" id="3.30.450.20">
    <property type="entry name" value="PAS domain"/>
    <property type="match status" value="1"/>
</dbReference>
<dbReference type="GO" id="GO:0000156">
    <property type="term" value="F:phosphorelay response regulator activity"/>
    <property type="evidence" value="ECO:0007669"/>
    <property type="project" value="TreeGrafter"/>
</dbReference>
<dbReference type="Pfam" id="PF13426">
    <property type="entry name" value="PAS_9"/>
    <property type="match status" value="1"/>
</dbReference>
<dbReference type="RefSeq" id="WP_096207063.1">
    <property type="nucleotide sequence ID" value="NZ_FZMP01000224.1"/>
</dbReference>
<evidence type="ECO:0000256" key="10">
    <source>
        <dbReference type="ARBA" id="ARBA00022989"/>
    </source>
</evidence>
<dbReference type="SUPFAM" id="SSF55874">
    <property type="entry name" value="ATPase domain of HSP90 chaperone/DNA topoisomerase II/histidine kinase"/>
    <property type="match status" value="1"/>
</dbReference>
<dbReference type="InterPro" id="IPR036097">
    <property type="entry name" value="HisK_dim/P_sf"/>
</dbReference>
<dbReference type="InterPro" id="IPR035965">
    <property type="entry name" value="PAS-like_dom_sf"/>
</dbReference>
<dbReference type="SMART" id="SM00388">
    <property type="entry name" value="HisKA"/>
    <property type="match status" value="1"/>
</dbReference>
<dbReference type="SUPFAM" id="SSF47384">
    <property type="entry name" value="Homodimeric domain of signal transducing histidine kinase"/>
    <property type="match status" value="1"/>
</dbReference>
<evidence type="ECO:0000259" key="14">
    <source>
        <dbReference type="PROSITE" id="PS50109"/>
    </source>
</evidence>
<dbReference type="CDD" id="cd00130">
    <property type="entry name" value="PAS"/>
    <property type="match status" value="1"/>
</dbReference>
<dbReference type="GO" id="GO:0000155">
    <property type="term" value="F:phosphorelay sensor kinase activity"/>
    <property type="evidence" value="ECO:0007669"/>
    <property type="project" value="InterPro"/>
</dbReference>
<comment type="subcellular location">
    <subcellularLocation>
        <location evidence="2">Membrane</location>
        <topology evidence="2">Multi-pass membrane protein</topology>
    </subcellularLocation>
</comment>
<keyword evidence="4" id="KW-0597">Phosphoprotein</keyword>
<dbReference type="GO" id="GO:0016020">
    <property type="term" value="C:membrane"/>
    <property type="evidence" value="ECO:0007669"/>
    <property type="project" value="UniProtKB-SubCell"/>
</dbReference>
<dbReference type="GO" id="GO:0030295">
    <property type="term" value="F:protein kinase activator activity"/>
    <property type="evidence" value="ECO:0007669"/>
    <property type="project" value="TreeGrafter"/>
</dbReference>
<proteinExistence type="predicted"/>
<dbReference type="AlphaFoldDB" id="A0A284VTC0"/>
<dbReference type="SUPFAM" id="SSF55785">
    <property type="entry name" value="PYP-like sensor domain (PAS domain)"/>
    <property type="match status" value="1"/>
</dbReference>
<evidence type="ECO:0000256" key="11">
    <source>
        <dbReference type="ARBA" id="ARBA00023012"/>
    </source>
</evidence>
<evidence type="ECO:0000259" key="15">
    <source>
        <dbReference type="PROSITE" id="PS50112"/>
    </source>
</evidence>
<sequence>MGTIFENIFEFAPDAIVVVNREGHIVRVNTATEKMFGYTRDELLGKTVEILVPERFRERHVEQRNGYFIKPRVRSLGLGMGLYGRRKDGNEFPADIMLSPLETAGGMLVLSVVRDITERRQAEEELRRAHDELEIRVQERTSELAKANEALQDEIAERRRAEEALKNYTAALEEANRIKDLFTDIMHHDLLNPLSIIKTMSELQLEKTEEDGIRRSLLMIKRNADKLIGMIKSASKYARLESAEKLERSKLDLNMVFRAAADSLMPQIEEKNMKLEYLAKDECYAMVNPIIEDVFSNLLDNAIKYSPAGSKIEVNIIDGNNSYRIYVKDWGPGIKDEDKVKLFTRFQRVDKKGVKGTGLGLAIVKRIVNLHGGDVWIEDNPEGGSVFFVKIPKT</sequence>
<keyword evidence="9" id="KW-0067">ATP-binding</keyword>
<dbReference type="PROSITE" id="PS50112">
    <property type="entry name" value="PAS"/>
    <property type="match status" value="1"/>
</dbReference>
<evidence type="ECO:0000256" key="2">
    <source>
        <dbReference type="ARBA" id="ARBA00004141"/>
    </source>
</evidence>
<dbReference type="Gene3D" id="1.10.287.130">
    <property type="match status" value="1"/>
</dbReference>
<protein>
    <recommendedName>
        <fullName evidence="3">histidine kinase</fullName>
        <ecNumber evidence="3">2.7.13.3</ecNumber>
    </recommendedName>
</protein>
<feature type="domain" description="PAC" evidence="16">
    <location>
        <begin position="76"/>
        <end position="128"/>
    </location>
</feature>
<dbReference type="Pfam" id="PF02518">
    <property type="entry name" value="HATPase_c"/>
    <property type="match status" value="1"/>
</dbReference>
<dbReference type="CDD" id="cd00075">
    <property type="entry name" value="HATPase"/>
    <property type="match status" value="1"/>
</dbReference>
<dbReference type="GO" id="GO:0007234">
    <property type="term" value="P:osmosensory signaling via phosphorelay pathway"/>
    <property type="evidence" value="ECO:0007669"/>
    <property type="project" value="TreeGrafter"/>
</dbReference>
<dbReference type="CDD" id="cd00082">
    <property type="entry name" value="HisKA"/>
    <property type="match status" value="1"/>
</dbReference>
<accession>A0A284VTC0</accession>
<keyword evidence="5 17" id="KW-0808">Transferase</keyword>
<dbReference type="InterPro" id="IPR000014">
    <property type="entry name" value="PAS"/>
</dbReference>
<evidence type="ECO:0000256" key="13">
    <source>
        <dbReference type="SAM" id="Coils"/>
    </source>
</evidence>
<comment type="catalytic activity">
    <reaction evidence="1">
        <text>ATP + protein L-histidine = ADP + protein N-phospho-L-histidine.</text>
        <dbReference type="EC" id="2.7.13.3"/>
    </reaction>
</comment>
<keyword evidence="6" id="KW-0812">Transmembrane</keyword>
<dbReference type="Gene3D" id="3.30.565.10">
    <property type="entry name" value="Histidine kinase-like ATPase, C-terminal domain"/>
    <property type="match status" value="1"/>
</dbReference>
<evidence type="ECO:0000256" key="12">
    <source>
        <dbReference type="ARBA" id="ARBA00023136"/>
    </source>
</evidence>
<keyword evidence="8 17" id="KW-0418">Kinase</keyword>
<dbReference type="InterPro" id="IPR050351">
    <property type="entry name" value="BphY/WalK/GraS-like"/>
</dbReference>
<dbReference type="Proteomes" id="UP000218615">
    <property type="component" value="Unassembled WGS sequence"/>
</dbReference>
<evidence type="ECO:0000256" key="6">
    <source>
        <dbReference type="ARBA" id="ARBA00022692"/>
    </source>
</evidence>
<dbReference type="Pfam" id="PF00512">
    <property type="entry name" value="HisKA"/>
    <property type="match status" value="1"/>
</dbReference>
<dbReference type="InterPro" id="IPR004358">
    <property type="entry name" value="Sig_transdc_His_kin-like_C"/>
</dbReference>
<evidence type="ECO:0000256" key="7">
    <source>
        <dbReference type="ARBA" id="ARBA00022741"/>
    </source>
</evidence>
<evidence type="ECO:0000313" key="17">
    <source>
        <dbReference type="EMBL" id="SNQ62512.1"/>
    </source>
</evidence>
<keyword evidence="12" id="KW-0472">Membrane</keyword>
<dbReference type="PANTHER" id="PTHR42878">
    <property type="entry name" value="TWO-COMPONENT HISTIDINE KINASE"/>
    <property type="match status" value="1"/>
</dbReference>
<dbReference type="EMBL" id="FZMP01000224">
    <property type="protein sequence ID" value="SNQ62512.1"/>
    <property type="molecule type" value="Genomic_DNA"/>
</dbReference>
<feature type="domain" description="Histidine kinase" evidence="14">
    <location>
        <begin position="185"/>
        <end position="394"/>
    </location>
</feature>
<evidence type="ECO:0000313" key="18">
    <source>
        <dbReference type="Proteomes" id="UP000218615"/>
    </source>
</evidence>
<dbReference type="GO" id="GO:0005524">
    <property type="term" value="F:ATP binding"/>
    <property type="evidence" value="ECO:0007669"/>
    <property type="project" value="UniProtKB-KW"/>
</dbReference>
<dbReference type="PROSITE" id="PS50113">
    <property type="entry name" value="PAC"/>
    <property type="match status" value="1"/>
</dbReference>
<organism evidence="17 18">
    <name type="scientific">Candidatus Methanoperedens nitratireducens</name>
    <dbReference type="NCBI Taxonomy" id="1392998"/>
    <lineage>
        <taxon>Archaea</taxon>
        <taxon>Methanobacteriati</taxon>
        <taxon>Methanobacteriota</taxon>
        <taxon>Stenosarchaea group</taxon>
        <taxon>Methanomicrobia</taxon>
        <taxon>Methanosarcinales</taxon>
        <taxon>ANME-2 cluster</taxon>
        <taxon>Candidatus Methanoperedentaceae</taxon>
        <taxon>Candidatus Methanoperedens</taxon>
    </lineage>
</organism>
<dbReference type="NCBIfam" id="TIGR00229">
    <property type="entry name" value="sensory_box"/>
    <property type="match status" value="1"/>
</dbReference>
<dbReference type="PANTHER" id="PTHR42878:SF7">
    <property type="entry name" value="SENSOR HISTIDINE KINASE GLRK"/>
    <property type="match status" value="1"/>
</dbReference>
<evidence type="ECO:0000256" key="4">
    <source>
        <dbReference type="ARBA" id="ARBA00022553"/>
    </source>
</evidence>
<feature type="domain" description="PAS" evidence="15">
    <location>
        <begin position="1"/>
        <end position="54"/>
    </location>
</feature>
<reference evidence="18" key="1">
    <citation type="submission" date="2017-06" db="EMBL/GenBank/DDBJ databases">
        <authorList>
            <person name="Cremers G."/>
        </authorList>
    </citation>
    <scope>NUCLEOTIDE SEQUENCE [LARGE SCALE GENOMIC DNA]</scope>
</reference>
<keyword evidence="18" id="KW-1185">Reference proteome</keyword>
<dbReference type="InterPro" id="IPR003661">
    <property type="entry name" value="HisK_dim/P_dom"/>
</dbReference>
<evidence type="ECO:0000259" key="16">
    <source>
        <dbReference type="PROSITE" id="PS50113"/>
    </source>
</evidence>
<keyword evidence="7" id="KW-0547">Nucleotide-binding</keyword>
<name>A0A284VTC0_9EURY</name>
<dbReference type="InterPro" id="IPR000700">
    <property type="entry name" value="PAS-assoc_C"/>
</dbReference>
<dbReference type="InterPro" id="IPR003594">
    <property type="entry name" value="HATPase_dom"/>
</dbReference>
<keyword evidence="11" id="KW-0902">Two-component regulatory system</keyword>
<gene>
    <name evidence="17" type="ORF">MNV_750027</name>
</gene>
<dbReference type="FunFam" id="3.30.565.10:FF:000006">
    <property type="entry name" value="Sensor histidine kinase WalK"/>
    <property type="match status" value="1"/>
</dbReference>
<evidence type="ECO:0000256" key="5">
    <source>
        <dbReference type="ARBA" id="ARBA00022679"/>
    </source>
</evidence>
<keyword evidence="13" id="KW-0175">Coiled coil</keyword>
<dbReference type="SMART" id="SM00091">
    <property type="entry name" value="PAS"/>
    <property type="match status" value="1"/>
</dbReference>